<dbReference type="AlphaFoldDB" id="A0A9X3EBS8"/>
<organism evidence="2 3">
    <name type="scientific">Parathalassolituus penaei</name>
    <dbReference type="NCBI Taxonomy" id="2997323"/>
    <lineage>
        <taxon>Bacteria</taxon>
        <taxon>Pseudomonadati</taxon>
        <taxon>Pseudomonadota</taxon>
        <taxon>Gammaproteobacteria</taxon>
        <taxon>Oceanospirillales</taxon>
        <taxon>Oceanospirillaceae</taxon>
        <taxon>Parathalassolituus</taxon>
    </lineage>
</organism>
<accession>A0A9X3EBS8</accession>
<keyword evidence="3" id="KW-1185">Reference proteome</keyword>
<proteinExistence type="predicted"/>
<protein>
    <submittedName>
        <fullName evidence="2">Uncharacterized protein</fullName>
    </submittedName>
</protein>
<dbReference type="Proteomes" id="UP001150830">
    <property type="component" value="Unassembled WGS sequence"/>
</dbReference>
<dbReference type="PROSITE" id="PS51257">
    <property type="entry name" value="PROKAR_LIPOPROTEIN"/>
    <property type="match status" value="1"/>
</dbReference>
<evidence type="ECO:0000256" key="1">
    <source>
        <dbReference type="SAM" id="SignalP"/>
    </source>
</evidence>
<evidence type="ECO:0000313" key="3">
    <source>
        <dbReference type="Proteomes" id="UP001150830"/>
    </source>
</evidence>
<keyword evidence="1" id="KW-0732">Signal</keyword>
<comment type="caution">
    <text evidence="2">The sequence shown here is derived from an EMBL/GenBank/DDBJ whole genome shotgun (WGS) entry which is preliminary data.</text>
</comment>
<feature type="signal peptide" evidence="1">
    <location>
        <begin position="1"/>
        <end position="20"/>
    </location>
</feature>
<evidence type="ECO:0000313" key="2">
    <source>
        <dbReference type="EMBL" id="MCY0964683.1"/>
    </source>
</evidence>
<gene>
    <name evidence="2" type="ORF">OUO13_05760</name>
</gene>
<sequence>MKYRSCAILAAVVLSQLLTACDESNAEADAPAASATSTSAASTSATGEALVSTSKPLAQQIESLPNTAPVAGQCAGWQRDLATGSHQYEVEACLRQKALNDRAAAVADAMQMSNWIIRNSHTSDLKDVLVALIKYPAEGSLEKHLRDLSLLPNAPDEEDVSTSITAAEYLMEMGNVYWFDTETGSFPNQHDYLLTEIAALSDLPALRFTEIPPAEGQDDQPYRLQAVWEDKSWQRDAENLGDWYDVETVLSLLNQIALDLDASSRFVYLPTGDQTAAVWVVDQEKLAQLLTEGLLTDSGAMRSTLAGKNFEQAFREAATAE</sequence>
<dbReference type="EMBL" id="JAPNOA010000018">
    <property type="protein sequence ID" value="MCY0964683.1"/>
    <property type="molecule type" value="Genomic_DNA"/>
</dbReference>
<dbReference type="RefSeq" id="WP_283172894.1">
    <property type="nucleotide sequence ID" value="NZ_JAPNOA010000018.1"/>
</dbReference>
<feature type="chain" id="PRO_5040851228" evidence="1">
    <location>
        <begin position="21"/>
        <end position="321"/>
    </location>
</feature>
<reference evidence="2" key="1">
    <citation type="submission" date="2022-11" db="EMBL/GenBank/DDBJ databases">
        <title>Parathalassolutuus dongxingensis gen. nov., sp. nov., a novel member of family Oceanospirillaceae isolated from a coastal shrimp pond in Guangxi, China.</title>
        <authorList>
            <person name="Chen H."/>
        </authorList>
    </citation>
    <scope>NUCLEOTIDE SEQUENCE</scope>
    <source>
        <strain evidence="2">G-43</strain>
    </source>
</reference>
<name>A0A9X3EBS8_9GAMM</name>